<feature type="transmembrane region" description="Helical" evidence="1">
    <location>
        <begin position="244"/>
        <end position="267"/>
    </location>
</feature>
<evidence type="ECO:0000313" key="3">
    <source>
        <dbReference type="Proteomes" id="UP000077829"/>
    </source>
</evidence>
<keyword evidence="1" id="KW-1133">Transmembrane helix</keyword>
<dbReference type="Proteomes" id="UP000077829">
    <property type="component" value="Chromosome"/>
</dbReference>
<organism evidence="2 3">
    <name type="scientific">Pseudomonas antarctica</name>
    <dbReference type="NCBI Taxonomy" id="219572"/>
    <lineage>
        <taxon>Bacteria</taxon>
        <taxon>Pseudomonadati</taxon>
        <taxon>Pseudomonadota</taxon>
        <taxon>Gammaproteobacteria</taxon>
        <taxon>Pseudomonadales</taxon>
        <taxon>Pseudomonadaceae</taxon>
        <taxon>Pseudomonas</taxon>
    </lineage>
</organism>
<accession>A0A172Z5H8</accession>
<dbReference type="EMBL" id="CP015600">
    <property type="protein sequence ID" value="ANF87744.1"/>
    <property type="molecule type" value="Genomic_DNA"/>
</dbReference>
<dbReference type="PATRIC" id="fig|219572.3.peg.4511"/>
<keyword evidence="1" id="KW-0472">Membrane</keyword>
<dbReference type="AlphaFoldDB" id="A0A172Z5H8"/>
<proteinExistence type="predicted"/>
<keyword evidence="1" id="KW-0812">Transmembrane</keyword>
<dbReference type="STRING" id="219572.A7J50_4389"/>
<reference evidence="2 3" key="1">
    <citation type="submission" date="2016-05" db="EMBL/GenBank/DDBJ databases">
        <title>Complete genome sequence of Pseudomonas antarctica PAMC 27494.</title>
        <authorList>
            <person name="Lee J."/>
        </authorList>
    </citation>
    <scope>NUCLEOTIDE SEQUENCE [LARGE SCALE GENOMIC DNA]</scope>
    <source>
        <strain evidence="2 3">PAMC 27494</strain>
    </source>
</reference>
<dbReference type="RefSeq" id="WP_064453688.1">
    <property type="nucleotide sequence ID" value="NZ_CP015600.1"/>
</dbReference>
<dbReference type="KEGG" id="panr:A7J50_4389"/>
<evidence type="ECO:0000313" key="2">
    <source>
        <dbReference type="EMBL" id="ANF87744.1"/>
    </source>
</evidence>
<name>A0A172Z5H8_9PSED</name>
<protein>
    <submittedName>
        <fullName evidence="2">Uncharacterized protein</fullName>
    </submittedName>
</protein>
<sequence>MTNIMDFVDIKLEISTRAKSSDIEIISVQNPFIPSCPPHYLLIETKTTESKTTGAKHQIHDSKITVRATYISGDGALTPGTLVCEMGGDMYGTKVKLTNGWVIVDASLRGMHIGTYIFYKIVHWAKQFDPEHKVAQILLIPDARSKSNNEIRRNTLYENFGIRFDWYDQNKSSGISYPWLTAKDLIPYRNWPNITTHQNLTILDDIFQELALLKQNNRQLKASKRYYRLEYKTIRSRLLTIAKLINLPLMTLAIGAGLIIGKLLGWYQGF</sequence>
<gene>
    <name evidence="2" type="ORF">A7J50_4389</name>
</gene>
<evidence type="ECO:0000256" key="1">
    <source>
        <dbReference type="SAM" id="Phobius"/>
    </source>
</evidence>